<feature type="non-terminal residue" evidence="1">
    <location>
        <position position="353"/>
    </location>
</feature>
<comment type="caution">
    <text evidence="1">The sequence shown here is derived from an EMBL/GenBank/DDBJ whole genome shotgun (WGS) entry which is preliminary data.</text>
</comment>
<organism evidence="1 2">
    <name type="scientific">Nonlabens mediterrranea</name>
    <dbReference type="NCBI Taxonomy" id="1419947"/>
    <lineage>
        <taxon>Bacteria</taxon>
        <taxon>Pseudomonadati</taxon>
        <taxon>Bacteroidota</taxon>
        <taxon>Flavobacteriia</taxon>
        <taxon>Flavobacteriales</taxon>
        <taxon>Flavobacteriaceae</taxon>
        <taxon>Nonlabens</taxon>
    </lineage>
</organism>
<reference evidence="1 2" key="1">
    <citation type="submission" date="2020-11" db="EMBL/GenBank/DDBJ databases">
        <title>P. mediterranea TC4 genome.</title>
        <authorList>
            <person name="Molmeret M."/>
        </authorList>
    </citation>
    <scope>NUCLEOTIDE SEQUENCE [LARGE SCALE GENOMIC DNA]</scope>
    <source>
        <strain evidence="1 2">TC4</strain>
    </source>
</reference>
<name>A0ABS0A4K0_9FLAO</name>
<protein>
    <recommendedName>
        <fullName evidence="3">POTRA domain-containing protein</fullName>
    </recommendedName>
</protein>
<evidence type="ECO:0008006" key="3">
    <source>
        <dbReference type="Google" id="ProtNLM"/>
    </source>
</evidence>
<sequence length="353" mass="40971">MHKLNVLIIYLLSLLSSEAQSLRIEYKTTITANEKIVDSITNQKEFQDFNQLSEYNDSIIRRLHLTGYINLLAKPLRKENEKTYIQVLKLNKKVRYAKIEASSENKELKELIETSLARKRNNNIIEIKDINKKTEEIYQFISDEGYPFTRITTQPLYNNKKVDTLTLRLDISIRDKRKIDNIVVKGYNKFPKKYLDRIINQHLTLNQNNINTITTLLKDIPFIQIEKEPEIQFKKDSTIIYTYLSKRNSNSADGLIGFNNTESGRIELNGYIDLTLLNNLNRGEKLNIVYRGENEDQTKLDINLEIPYILNSNLGITSGLNLLRRDSTYQNTSINAGLFYSITPKSSLGLSYN</sequence>
<dbReference type="Proteomes" id="UP001194729">
    <property type="component" value="Unassembled WGS sequence"/>
</dbReference>
<gene>
    <name evidence="1" type="ORF">FNJ87_07990</name>
</gene>
<keyword evidence="2" id="KW-1185">Reference proteome</keyword>
<evidence type="ECO:0000313" key="2">
    <source>
        <dbReference type="Proteomes" id="UP001194729"/>
    </source>
</evidence>
<proteinExistence type="predicted"/>
<evidence type="ECO:0000313" key="1">
    <source>
        <dbReference type="EMBL" id="MBF4984265.1"/>
    </source>
</evidence>
<accession>A0ABS0A4K0</accession>
<dbReference type="EMBL" id="JADKYU010000415">
    <property type="protein sequence ID" value="MBF4984265.1"/>
    <property type="molecule type" value="Genomic_DNA"/>
</dbReference>